<dbReference type="EMBL" id="LGGO01000112">
    <property type="protein sequence ID" value="KUK76717.1"/>
    <property type="molecule type" value="Genomic_DNA"/>
</dbReference>
<proteinExistence type="predicted"/>
<dbReference type="PANTHER" id="PTHR24348:SF22">
    <property type="entry name" value="NON-SPECIFIC SERINE_THREONINE PROTEIN KINASE"/>
    <property type="match status" value="1"/>
</dbReference>
<keyword evidence="1" id="KW-0808">Transferase</keyword>
<organism evidence="6 7">
    <name type="scientific">candidate division WS6 bacterium 34_10</name>
    <dbReference type="NCBI Taxonomy" id="1641389"/>
    <lineage>
        <taxon>Bacteria</taxon>
        <taxon>Candidatus Dojkabacteria</taxon>
    </lineage>
</organism>
<keyword evidence="6" id="KW-0723">Serine/threonine-protein kinase</keyword>
<dbReference type="InterPro" id="IPR045269">
    <property type="entry name" value="Atg1-like"/>
</dbReference>
<dbReference type="PANTHER" id="PTHR24348">
    <property type="entry name" value="SERINE/THREONINE-PROTEIN KINASE UNC-51-RELATED"/>
    <property type="match status" value="1"/>
</dbReference>
<dbReference type="PROSITE" id="PS00108">
    <property type="entry name" value="PROTEIN_KINASE_ST"/>
    <property type="match status" value="1"/>
</dbReference>
<dbReference type="AlphaFoldDB" id="A0A117LZY4"/>
<dbReference type="Gene3D" id="1.10.510.10">
    <property type="entry name" value="Transferase(Phosphotransferase) domain 1"/>
    <property type="match status" value="1"/>
</dbReference>
<dbReference type="GO" id="GO:0005524">
    <property type="term" value="F:ATP binding"/>
    <property type="evidence" value="ECO:0007669"/>
    <property type="project" value="UniProtKB-KW"/>
</dbReference>
<keyword evidence="2" id="KW-0547">Nucleotide-binding</keyword>
<dbReference type="GO" id="GO:0005776">
    <property type="term" value="C:autophagosome"/>
    <property type="evidence" value="ECO:0007669"/>
    <property type="project" value="TreeGrafter"/>
</dbReference>
<keyword evidence="4" id="KW-0067">ATP-binding</keyword>
<sequence>MGIFENILDKCSNSKIIAEGGQKKVLCASHPDYGQVVIKYGDYRYMTSLERIQREVDLLREIDSDYYPKNFEFLIDTKRRQFIIIEEFVDGKELSLVKDRFSRDEDILVFLNRLLCALNVLWERRVVHRDLKPANILITSLNEPRIVDLGIARELDKTSLTATLAASGPHTPIYAAPEQIENKKTMIDIRTDFFLIGLLMLELVNGFHPFDPTYVGNQNSIIENILNGIYVKPTSGHNEKLIGFIEKSLQLKPYKRFRSLKSILNYLEMEC</sequence>
<evidence type="ECO:0000256" key="4">
    <source>
        <dbReference type="ARBA" id="ARBA00022840"/>
    </source>
</evidence>
<dbReference type="GO" id="GO:0016020">
    <property type="term" value="C:membrane"/>
    <property type="evidence" value="ECO:0007669"/>
    <property type="project" value="TreeGrafter"/>
</dbReference>
<dbReference type="Pfam" id="PF00069">
    <property type="entry name" value="Pkinase"/>
    <property type="match status" value="1"/>
</dbReference>
<feature type="domain" description="Protein kinase" evidence="5">
    <location>
        <begin position="11"/>
        <end position="267"/>
    </location>
</feature>
<dbReference type="InterPro" id="IPR000719">
    <property type="entry name" value="Prot_kinase_dom"/>
</dbReference>
<dbReference type="SMART" id="SM00220">
    <property type="entry name" value="S_TKc"/>
    <property type="match status" value="1"/>
</dbReference>
<evidence type="ECO:0000313" key="6">
    <source>
        <dbReference type="EMBL" id="KUK76717.1"/>
    </source>
</evidence>
<dbReference type="GO" id="GO:0000407">
    <property type="term" value="C:phagophore assembly site"/>
    <property type="evidence" value="ECO:0007669"/>
    <property type="project" value="TreeGrafter"/>
</dbReference>
<keyword evidence="3 6" id="KW-0418">Kinase</keyword>
<evidence type="ECO:0000256" key="3">
    <source>
        <dbReference type="ARBA" id="ARBA00022777"/>
    </source>
</evidence>
<comment type="caution">
    <text evidence="6">The sequence shown here is derived from an EMBL/GenBank/DDBJ whole genome shotgun (WGS) entry which is preliminary data.</text>
</comment>
<evidence type="ECO:0000256" key="1">
    <source>
        <dbReference type="ARBA" id="ARBA00022679"/>
    </source>
</evidence>
<dbReference type="Proteomes" id="UP000053904">
    <property type="component" value="Unassembled WGS sequence"/>
</dbReference>
<dbReference type="PROSITE" id="PS50011">
    <property type="entry name" value="PROTEIN_KINASE_DOM"/>
    <property type="match status" value="1"/>
</dbReference>
<dbReference type="GO" id="GO:0004674">
    <property type="term" value="F:protein serine/threonine kinase activity"/>
    <property type="evidence" value="ECO:0007669"/>
    <property type="project" value="UniProtKB-KW"/>
</dbReference>
<dbReference type="InterPro" id="IPR011009">
    <property type="entry name" value="Kinase-like_dom_sf"/>
</dbReference>
<dbReference type="SUPFAM" id="SSF56112">
    <property type="entry name" value="Protein kinase-like (PK-like)"/>
    <property type="match status" value="1"/>
</dbReference>
<gene>
    <name evidence="6" type="ORF">XD93_0753</name>
</gene>
<evidence type="ECO:0000256" key="2">
    <source>
        <dbReference type="ARBA" id="ARBA00022741"/>
    </source>
</evidence>
<accession>A0A117LZY4</accession>
<evidence type="ECO:0000259" key="5">
    <source>
        <dbReference type="PROSITE" id="PS50011"/>
    </source>
</evidence>
<protein>
    <submittedName>
        <fullName evidence="6">Serine/threonine protein kinase</fullName>
    </submittedName>
</protein>
<name>A0A117LZY4_9BACT</name>
<reference evidence="7" key="1">
    <citation type="journal article" date="2015" name="MBio">
        <title>Genome-Resolved Metagenomic Analysis Reveals Roles for Candidate Phyla and Other Microbial Community Members in Biogeochemical Transformations in Oil Reservoirs.</title>
        <authorList>
            <person name="Hu P."/>
            <person name="Tom L."/>
            <person name="Singh A."/>
            <person name="Thomas B.C."/>
            <person name="Baker B.J."/>
            <person name="Piceno Y.M."/>
            <person name="Andersen G.L."/>
            <person name="Banfield J.F."/>
        </authorList>
    </citation>
    <scope>NUCLEOTIDE SEQUENCE [LARGE SCALE GENOMIC DNA]</scope>
</reference>
<dbReference type="InterPro" id="IPR008271">
    <property type="entry name" value="Ser/Thr_kinase_AS"/>
</dbReference>
<dbReference type="GO" id="GO:0005829">
    <property type="term" value="C:cytosol"/>
    <property type="evidence" value="ECO:0007669"/>
    <property type="project" value="TreeGrafter"/>
</dbReference>
<evidence type="ECO:0000313" key="7">
    <source>
        <dbReference type="Proteomes" id="UP000053904"/>
    </source>
</evidence>